<evidence type="ECO:0000313" key="2">
    <source>
        <dbReference type="Proteomes" id="UP000596381"/>
    </source>
</evidence>
<keyword evidence="2" id="KW-1185">Reference proteome</keyword>
<dbReference type="EMBL" id="MW394391">
    <property type="protein sequence ID" value="QQV92308.1"/>
    <property type="molecule type" value="Genomic_DNA"/>
</dbReference>
<gene>
    <name evidence="1" type="ORF">vBKpMFBKp24_341</name>
</gene>
<organism evidence="1 2">
    <name type="scientific">Klebsiella phage vB_KpM_FBKp24</name>
    <dbReference type="NCBI Taxonomy" id="2801834"/>
    <lineage>
        <taxon>Viruses</taxon>
        <taxon>Duplodnaviria</taxon>
        <taxon>Heunggongvirae</taxon>
        <taxon>Uroviricota</taxon>
        <taxon>Caudoviricetes</taxon>
        <taxon>Chimalliviridae</taxon>
        <taxon>Maaswegvirus</taxon>
        <taxon>Maaswegvirus Kp24</taxon>
    </lineage>
</organism>
<protein>
    <submittedName>
        <fullName evidence="1">Uncharacterized protein</fullName>
    </submittedName>
</protein>
<reference evidence="1 2" key="1">
    <citation type="submission" date="2020-12" db="EMBL/GenBank/DDBJ databases">
        <title>Genomic characterization of four novel bacteriophages infecting Klebsiella pneumoniae.</title>
        <authorList>
            <person name="Estrada Bonilla B."/>
            <person name="Costa A.R."/>
            <person name="van Rossum T."/>
            <person name="Hagedoorn S."/>
            <person name="Wallinga H."/>
            <person name="Xiao M."/>
            <person name="Song W."/>
            <person name="Haas P.-J."/>
            <person name="Nobrega F.L."/>
            <person name="Brouns S.J.J."/>
        </authorList>
    </citation>
    <scope>NUCLEOTIDE SEQUENCE [LARGE SCALE GENOMIC DNA]</scope>
</reference>
<evidence type="ECO:0000313" key="1">
    <source>
        <dbReference type="EMBL" id="QQV92308.1"/>
    </source>
</evidence>
<name>A0A7U0J5J2_9CAUD</name>
<dbReference type="Proteomes" id="UP000596381">
    <property type="component" value="Segment"/>
</dbReference>
<sequence length="95" mass="11200">MVRQEARFHMTMLLSQYSHGVANLFTNKFEHEERVRSSNRVEMQEINEFWEKELKAISPKASRNAIRVSTENGIDAWLSDFGENVLPDIIFRWGK</sequence>
<proteinExistence type="predicted"/>
<accession>A0A7U0J5J2</accession>